<evidence type="ECO:0000313" key="1">
    <source>
        <dbReference type="EMBL" id="BBU22166.1"/>
    </source>
</evidence>
<accession>A0AAD1H0E5</accession>
<organism evidence="1 2">
    <name type="scientific">Mycobacterium xenopi</name>
    <dbReference type="NCBI Taxonomy" id="1789"/>
    <lineage>
        <taxon>Bacteria</taxon>
        <taxon>Bacillati</taxon>
        <taxon>Actinomycetota</taxon>
        <taxon>Actinomycetes</taxon>
        <taxon>Mycobacteriales</taxon>
        <taxon>Mycobacteriaceae</taxon>
        <taxon>Mycobacterium</taxon>
    </lineage>
</organism>
<reference evidence="1 2" key="1">
    <citation type="submission" date="2019-12" db="EMBL/GenBank/DDBJ databases">
        <title>Complete genome sequence of Mycolicibacterium xenopi str. JCM15661T.</title>
        <authorList>
            <person name="Yoshida M."/>
            <person name="Fukano H."/>
            <person name="Asakura T."/>
            <person name="Hoshino Y."/>
        </authorList>
    </citation>
    <scope>NUCLEOTIDE SEQUENCE [LARGE SCALE GENOMIC DNA]</scope>
    <source>
        <strain evidence="1 2">JCM 15661T</strain>
    </source>
</reference>
<name>A0AAD1H0E5_MYCXE</name>
<dbReference type="KEGG" id="mxe:MYXE_19560"/>
<dbReference type="AlphaFoldDB" id="A0AAD1H0E5"/>
<dbReference type="Proteomes" id="UP000464624">
    <property type="component" value="Chromosome"/>
</dbReference>
<protein>
    <submittedName>
        <fullName evidence="1">Uncharacterized protein</fullName>
    </submittedName>
</protein>
<proteinExistence type="predicted"/>
<gene>
    <name evidence="1" type="ORF">MYXE_19560</name>
</gene>
<dbReference type="EMBL" id="AP022314">
    <property type="protein sequence ID" value="BBU22166.1"/>
    <property type="molecule type" value="Genomic_DNA"/>
</dbReference>
<sequence>MTTAELTRWQSALQSGDPYRIAGTARELAEAKSQPDTDFRFTVYDQLWRPVGEIGGELMEASGTDPRNNVGSAKLKIKGDSHLIGVFQQCRTTLVGVTVETAGPAVGVLRRQL</sequence>
<evidence type="ECO:0000313" key="2">
    <source>
        <dbReference type="Proteomes" id="UP000464624"/>
    </source>
</evidence>